<sequence>MQWGQIKTLFILSFLIVDIFLLNQLLDKRFEVTESFGGNDTPLAEQMEADDIDVSAVPSDTPKASYLTLDRAEFTEDDKTELDQIDGLNARIYNDDLIAARFEEPIPIDEDASREEIMELVNDTFLYNDLYSYWGWNKAENVLMFFQKSKGSTVYFNESGMIMFLVEKGEIVGYVQTRLKPPNEEDVDEKELIPPISAVYLLYTRNHIVPGDEVTDVTLGYHSKIKPELDGLSRLQIFAPVYKVTINNEKELFLNATPYEGIIEMNESEFIKQTKEKFTETIQSNNGPVVPMEDGTEQ</sequence>
<dbReference type="Gene3D" id="2.40.128.690">
    <property type="entry name" value="YycH protein, domain 3-like"/>
    <property type="match status" value="1"/>
</dbReference>
<dbReference type="Proteomes" id="UP001596990">
    <property type="component" value="Unassembled WGS sequence"/>
</dbReference>
<protein>
    <submittedName>
        <fullName evidence="2">Two-component system regulatory protein YycI</fullName>
    </submittedName>
</protein>
<reference evidence="3" key="1">
    <citation type="journal article" date="2019" name="Int. J. Syst. Evol. Microbiol.">
        <title>The Global Catalogue of Microorganisms (GCM) 10K type strain sequencing project: providing services to taxonomists for standard genome sequencing and annotation.</title>
        <authorList>
            <consortium name="The Broad Institute Genomics Platform"/>
            <consortium name="The Broad Institute Genome Sequencing Center for Infectious Disease"/>
            <person name="Wu L."/>
            <person name="Ma J."/>
        </authorList>
    </citation>
    <scope>NUCLEOTIDE SEQUENCE [LARGE SCALE GENOMIC DNA]</scope>
    <source>
        <strain evidence="3">CCUG 56607</strain>
    </source>
</reference>
<organism evidence="2 3">
    <name type="scientific">Thalassobacillus hwangdonensis</name>
    <dbReference type="NCBI Taxonomy" id="546108"/>
    <lineage>
        <taxon>Bacteria</taxon>
        <taxon>Bacillati</taxon>
        <taxon>Bacillota</taxon>
        <taxon>Bacilli</taxon>
        <taxon>Bacillales</taxon>
        <taxon>Bacillaceae</taxon>
        <taxon>Thalassobacillus</taxon>
    </lineage>
</organism>
<dbReference type="Pfam" id="PF09648">
    <property type="entry name" value="YycI"/>
    <property type="match status" value="1"/>
</dbReference>
<dbReference type="RefSeq" id="WP_386059331.1">
    <property type="nucleotide sequence ID" value="NZ_JBHTKL010000005.1"/>
</dbReference>
<dbReference type="InterPro" id="IPR018604">
    <property type="entry name" value="YycI-like"/>
</dbReference>
<comment type="caution">
    <text evidence="2">The sequence shown here is derived from an EMBL/GenBank/DDBJ whole genome shotgun (WGS) entry which is preliminary data.</text>
</comment>
<name>A0ABW3L0Y2_9BACI</name>
<feature type="domain" description="Regulatory protein YycH-like" evidence="1">
    <location>
        <begin position="41"/>
        <end position="256"/>
    </location>
</feature>
<gene>
    <name evidence="2" type="ORF">ACFQ2J_09700</name>
</gene>
<evidence type="ECO:0000259" key="1">
    <source>
        <dbReference type="Pfam" id="PF09648"/>
    </source>
</evidence>
<keyword evidence="3" id="KW-1185">Reference proteome</keyword>
<evidence type="ECO:0000313" key="3">
    <source>
        <dbReference type="Proteomes" id="UP001596990"/>
    </source>
</evidence>
<proteinExistence type="predicted"/>
<evidence type="ECO:0000313" key="2">
    <source>
        <dbReference type="EMBL" id="MFD1019442.1"/>
    </source>
</evidence>
<dbReference type="EMBL" id="JBHTKL010000005">
    <property type="protein sequence ID" value="MFD1019442.1"/>
    <property type="molecule type" value="Genomic_DNA"/>
</dbReference>
<accession>A0ABW3L0Y2</accession>